<dbReference type="Proteomes" id="UP000790377">
    <property type="component" value="Unassembled WGS sequence"/>
</dbReference>
<gene>
    <name evidence="1" type="ORF">BJ138DRAFT_1017429</name>
</gene>
<name>A0ACB7ZXX3_9AGAM</name>
<proteinExistence type="predicted"/>
<organism evidence="1 2">
    <name type="scientific">Hygrophoropsis aurantiaca</name>
    <dbReference type="NCBI Taxonomy" id="72124"/>
    <lineage>
        <taxon>Eukaryota</taxon>
        <taxon>Fungi</taxon>
        <taxon>Dikarya</taxon>
        <taxon>Basidiomycota</taxon>
        <taxon>Agaricomycotina</taxon>
        <taxon>Agaricomycetes</taxon>
        <taxon>Agaricomycetidae</taxon>
        <taxon>Boletales</taxon>
        <taxon>Coniophorineae</taxon>
        <taxon>Hygrophoropsidaceae</taxon>
        <taxon>Hygrophoropsis</taxon>
    </lineage>
</organism>
<accession>A0ACB7ZXX3</accession>
<evidence type="ECO:0000313" key="1">
    <source>
        <dbReference type="EMBL" id="KAH7905648.1"/>
    </source>
</evidence>
<keyword evidence="2" id="KW-1185">Reference proteome</keyword>
<dbReference type="EMBL" id="MU268149">
    <property type="protein sequence ID" value="KAH7905648.1"/>
    <property type="molecule type" value="Genomic_DNA"/>
</dbReference>
<protein>
    <submittedName>
        <fullName evidence="1">Uncharacterized protein</fullName>
    </submittedName>
</protein>
<comment type="caution">
    <text evidence="1">The sequence shown here is derived from an EMBL/GenBank/DDBJ whole genome shotgun (WGS) entry which is preliminary data.</text>
</comment>
<evidence type="ECO:0000313" key="2">
    <source>
        <dbReference type="Proteomes" id="UP000790377"/>
    </source>
</evidence>
<sequence>MKKSTGTTFVENLAHSRKEATRRQRIETEQRRDELRDGLANQKSTKSPRGKTNSSLLLLSATQADCRISFRPSEIQARLLVSEQEMQRLPGVNEKISLGSSNSPSSGGQMHGILLSPAFARPRPGQEPPHEISSSPATPEGY</sequence>
<reference evidence="1" key="1">
    <citation type="journal article" date="2021" name="New Phytol.">
        <title>Evolutionary innovations through gain and loss of genes in the ectomycorrhizal Boletales.</title>
        <authorList>
            <person name="Wu G."/>
            <person name="Miyauchi S."/>
            <person name="Morin E."/>
            <person name="Kuo A."/>
            <person name="Drula E."/>
            <person name="Varga T."/>
            <person name="Kohler A."/>
            <person name="Feng B."/>
            <person name="Cao Y."/>
            <person name="Lipzen A."/>
            <person name="Daum C."/>
            <person name="Hundley H."/>
            <person name="Pangilinan J."/>
            <person name="Johnson J."/>
            <person name="Barry K."/>
            <person name="LaButti K."/>
            <person name="Ng V."/>
            <person name="Ahrendt S."/>
            <person name="Min B."/>
            <person name="Choi I.G."/>
            <person name="Park H."/>
            <person name="Plett J.M."/>
            <person name="Magnuson J."/>
            <person name="Spatafora J.W."/>
            <person name="Nagy L.G."/>
            <person name="Henrissat B."/>
            <person name="Grigoriev I.V."/>
            <person name="Yang Z.L."/>
            <person name="Xu J."/>
            <person name="Martin F.M."/>
        </authorList>
    </citation>
    <scope>NUCLEOTIDE SEQUENCE</scope>
    <source>
        <strain evidence="1">ATCC 28755</strain>
    </source>
</reference>